<proteinExistence type="predicted"/>
<keyword evidence="3" id="KW-1185">Reference proteome</keyword>
<reference evidence="3" key="1">
    <citation type="submission" date="2010-08" db="EMBL/GenBank/DDBJ databases">
        <authorList>
            <consortium name="Caenorhabditis japonica Sequencing Consortium"/>
            <person name="Wilson R.K."/>
        </authorList>
    </citation>
    <scope>NUCLEOTIDE SEQUENCE [LARGE SCALE GENOMIC DNA]</scope>
    <source>
        <strain evidence="3">DF5081</strain>
    </source>
</reference>
<name>A0A8R1HJ96_CAEJA</name>
<feature type="transmembrane region" description="Helical" evidence="1">
    <location>
        <begin position="6"/>
        <end position="23"/>
    </location>
</feature>
<sequence length="103" mass="11816">MTSTFYLYIFTFISFCLIINVQTQGPYYTNHWYGANQGNIRSGIVPDINPVPNVQAGTLAPHICGFNTFTRKCMDPEGYCPGKCMNFRYTYNVLYDCRCLVIK</sequence>
<protein>
    <submittedName>
        <fullName evidence="2">Uncharacterized protein</fullName>
    </submittedName>
</protein>
<accession>A0A8R1HJ96</accession>
<keyword evidence="1" id="KW-0812">Transmembrane</keyword>
<dbReference type="Proteomes" id="UP000005237">
    <property type="component" value="Unassembled WGS sequence"/>
</dbReference>
<reference evidence="2" key="2">
    <citation type="submission" date="2022-06" db="UniProtKB">
        <authorList>
            <consortium name="EnsemblMetazoa"/>
        </authorList>
    </citation>
    <scope>IDENTIFICATION</scope>
    <source>
        <strain evidence="2">DF5081</strain>
    </source>
</reference>
<keyword evidence="1" id="KW-1133">Transmembrane helix</keyword>
<keyword evidence="1" id="KW-0472">Membrane</keyword>
<evidence type="ECO:0000256" key="1">
    <source>
        <dbReference type="SAM" id="Phobius"/>
    </source>
</evidence>
<dbReference type="AlphaFoldDB" id="A0A8R1HJ96"/>
<dbReference type="EnsemblMetazoa" id="CJA03315.1">
    <property type="protein sequence ID" value="CJA03315.1"/>
    <property type="gene ID" value="WBGene00122519"/>
</dbReference>
<organism evidence="2 3">
    <name type="scientific">Caenorhabditis japonica</name>
    <dbReference type="NCBI Taxonomy" id="281687"/>
    <lineage>
        <taxon>Eukaryota</taxon>
        <taxon>Metazoa</taxon>
        <taxon>Ecdysozoa</taxon>
        <taxon>Nematoda</taxon>
        <taxon>Chromadorea</taxon>
        <taxon>Rhabditida</taxon>
        <taxon>Rhabditina</taxon>
        <taxon>Rhabditomorpha</taxon>
        <taxon>Rhabditoidea</taxon>
        <taxon>Rhabditidae</taxon>
        <taxon>Peloderinae</taxon>
        <taxon>Caenorhabditis</taxon>
    </lineage>
</organism>
<dbReference type="OMA" id="CMDPEGY"/>
<evidence type="ECO:0000313" key="3">
    <source>
        <dbReference type="Proteomes" id="UP000005237"/>
    </source>
</evidence>
<evidence type="ECO:0000313" key="2">
    <source>
        <dbReference type="EnsemblMetazoa" id="CJA03315.1"/>
    </source>
</evidence>